<sequence>MEDIAGIVIVAIVVALVGIFLKLGIVLVPQRRSMVIERLGKYHRMLTPGLNLIIPFIDQPRAITILRYQNGQPIVTTERRIDMREIVLDFPSQAAITQDNVGVQIDGVLYYQIVDPQAAVYGTENLVLAIQTLAQTSLRSEIGTMELDKIFESRQEINDRLQVTMDEAGNKWGLKVNRVEIRDIDMPNDIRQAMNQQMVAERNRRATVREAEGYKQAEILKAEGDKESAILNAQGERDAAIANAEGEKQAAILTAQGEAQAIQNVMEAIADKAAPQKAIEYLIAQRYIEMLPDMAKQGDRVFVPMEGTALMSSVGGMRELFGPAAVGAMDAQGTAKSS</sequence>
<reference evidence="5 6" key="1">
    <citation type="submission" date="2018-10" db="EMBL/GenBank/DDBJ databases">
        <title>Genomic Encyclopedia of Type Strains, Phase IV (KMG-IV): sequencing the most valuable type-strain genomes for metagenomic binning, comparative biology and taxonomic classification.</title>
        <authorList>
            <person name="Goeker M."/>
        </authorList>
    </citation>
    <scope>NUCLEOTIDE SEQUENCE [LARGE SCALE GENOMIC DNA]</scope>
    <source>
        <strain evidence="5 6">DSM 12769</strain>
    </source>
</reference>
<dbReference type="GO" id="GO:0008233">
    <property type="term" value="F:peptidase activity"/>
    <property type="evidence" value="ECO:0007669"/>
    <property type="project" value="UniProtKB-KW"/>
</dbReference>
<dbReference type="GO" id="GO:0005886">
    <property type="term" value="C:plasma membrane"/>
    <property type="evidence" value="ECO:0007669"/>
    <property type="project" value="UniProtKB-ARBA"/>
</dbReference>
<name>A0A498CDS9_9GAMM</name>
<dbReference type="EMBL" id="RCDA01000001">
    <property type="protein sequence ID" value="RLK50431.1"/>
    <property type="molecule type" value="Genomic_DNA"/>
</dbReference>
<comment type="caution">
    <text evidence="5">The sequence shown here is derived from an EMBL/GenBank/DDBJ whole genome shotgun (WGS) entry which is preliminary data.</text>
</comment>
<gene>
    <name evidence="5" type="ORF">DFR31_0327</name>
</gene>
<proteinExistence type="inferred from homology"/>
<dbReference type="PANTHER" id="PTHR43327">
    <property type="entry name" value="STOMATIN-LIKE PROTEIN 2, MITOCHONDRIAL"/>
    <property type="match status" value="1"/>
</dbReference>
<evidence type="ECO:0000313" key="5">
    <source>
        <dbReference type="EMBL" id="RLK50431.1"/>
    </source>
</evidence>
<protein>
    <submittedName>
        <fullName evidence="5">Regulator of protease activity HflC (Stomatin/prohibitin superfamily)</fullName>
    </submittedName>
</protein>
<dbReference type="PANTHER" id="PTHR43327:SF10">
    <property type="entry name" value="STOMATIN-LIKE PROTEIN 2, MITOCHONDRIAL"/>
    <property type="match status" value="1"/>
</dbReference>
<dbReference type="Pfam" id="PF01145">
    <property type="entry name" value="Band_7"/>
    <property type="match status" value="1"/>
</dbReference>
<dbReference type="GO" id="GO:0006508">
    <property type="term" value="P:proteolysis"/>
    <property type="evidence" value="ECO:0007669"/>
    <property type="project" value="UniProtKB-KW"/>
</dbReference>
<evidence type="ECO:0000256" key="2">
    <source>
        <dbReference type="ARBA" id="ARBA00008164"/>
    </source>
</evidence>
<feature type="transmembrane region" description="Helical" evidence="3">
    <location>
        <begin position="6"/>
        <end position="28"/>
    </location>
</feature>
<dbReference type="SMART" id="SM00244">
    <property type="entry name" value="PHB"/>
    <property type="match status" value="1"/>
</dbReference>
<evidence type="ECO:0000256" key="3">
    <source>
        <dbReference type="SAM" id="Phobius"/>
    </source>
</evidence>
<dbReference type="FunFam" id="3.30.479.30:FF:000004">
    <property type="entry name" value="Putative membrane protease family, stomatin"/>
    <property type="match status" value="1"/>
</dbReference>
<accession>A0A498CDS9</accession>
<dbReference type="InterPro" id="IPR050710">
    <property type="entry name" value="Band7/mec-2_domain"/>
</dbReference>
<keyword evidence="3" id="KW-0812">Transmembrane</keyword>
<comment type="subcellular location">
    <subcellularLocation>
        <location evidence="1">Membrane</location>
        <topology evidence="1">Single-pass membrane protein</topology>
    </subcellularLocation>
</comment>
<organism evidence="5 6">
    <name type="scientific">Alkalispirillum mobile</name>
    <dbReference type="NCBI Taxonomy" id="85925"/>
    <lineage>
        <taxon>Bacteria</taxon>
        <taxon>Pseudomonadati</taxon>
        <taxon>Pseudomonadota</taxon>
        <taxon>Gammaproteobacteria</taxon>
        <taxon>Chromatiales</taxon>
        <taxon>Ectothiorhodospiraceae</taxon>
        <taxon>Alkalispirillum</taxon>
    </lineage>
</organism>
<comment type="similarity">
    <text evidence="2">Belongs to the band 7/mec-2 family.</text>
</comment>
<dbReference type="InterPro" id="IPR001107">
    <property type="entry name" value="Band_7"/>
</dbReference>
<dbReference type="Proteomes" id="UP000275461">
    <property type="component" value="Unassembled WGS sequence"/>
</dbReference>
<keyword evidence="3" id="KW-0472">Membrane</keyword>
<keyword evidence="3" id="KW-1133">Transmembrane helix</keyword>
<keyword evidence="5" id="KW-0378">Hydrolase</keyword>
<feature type="domain" description="Band 7" evidence="4">
    <location>
        <begin position="23"/>
        <end position="198"/>
    </location>
</feature>
<evidence type="ECO:0000256" key="1">
    <source>
        <dbReference type="ARBA" id="ARBA00004167"/>
    </source>
</evidence>
<dbReference type="Gene3D" id="3.30.479.30">
    <property type="entry name" value="Band 7 domain"/>
    <property type="match status" value="1"/>
</dbReference>
<dbReference type="OrthoDB" id="9809197at2"/>
<dbReference type="GO" id="GO:0098552">
    <property type="term" value="C:side of membrane"/>
    <property type="evidence" value="ECO:0007669"/>
    <property type="project" value="UniProtKB-ARBA"/>
</dbReference>
<dbReference type="AlphaFoldDB" id="A0A498CDS9"/>
<dbReference type="SUPFAM" id="SSF117892">
    <property type="entry name" value="Band 7/SPFH domain"/>
    <property type="match status" value="1"/>
</dbReference>
<dbReference type="InterPro" id="IPR036013">
    <property type="entry name" value="Band_7/SPFH_dom_sf"/>
</dbReference>
<dbReference type="RefSeq" id="WP_121440921.1">
    <property type="nucleotide sequence ID" value="NZ_RCDA01000001.1"/>
</dbReference>
<keyword evidence="6" id="KW-1185">Reference proteome</keyword>
<keyword evidence="5" id="KW-0645">Protease</keyword>
<evidence type="ECO:0000259" key="4">
    <source>
        <dbReference type="SMART" id="SM00244"/>
    </source>
</evidence>
<dbReference type="CDD" id="cd08829">
    <property type="entry name" value="SPFH_paraslipin"/>
    <property type="match status" value="1"/>
</dbReference>
<evidence type="ECO:0000313" key="6">
    <source>
        <dbReference type="Proteomes" id="UP000275461"/>
    </source>
</evidence>